<evidence type="ECO:0000313" key="2">
    <source>
        <dbReference type="EMBL" id="ACU86566.1"/>
    </source>
</evidence>
<evidence type="ECO:0000256" key="1">
    <source>
        <dbReference type="SAM" id="Phobius"/>
    </source>
</evidence>
<evidence type="ECO:0008006" key="4">
    <source>
        <dbReference type="Google" id="ProtNLM"/>
    </source>
</evidence>
<feature type="transmembrane region" description="Helical" evidence="1">
    <location>
        <begin position="205"/>
        <end position="225"/>
    </location>
</feature>
<accession>C7MHP9</accession>
<dbReference type="OrthoDB" id="4792565at2"/>
<sequence length="239" mass="25230">MTFAGILAFFGLAVVTMDVLGGVIAIGVMLRGGSVRHLLAFAGGYTVIVTAATLVLHPLLTLLDRWLRPVLDSNNAIGTVEVVVGLALIAFSVHQFRAAARPPTPQGRLEKRSTPSRLAAAPLALAGVGFSVTALADPAFPLAVGMAAQEQRLALRAVLLTLWHVVYQAPLVAVIVAAAFGRHEQLVTRVMEIVGPRRRALQRTLAALLAVAGIAVLGDGVYALLSGHVPWLRQLILLR</sequence>
<evidence type="ECO:0000313" key="3">
    <source>
        <dbReference type="Proteomes" id="UP000001919"/>
    </source>
</evidence>
<feature type="transmembrane region" description="Helical" evidence="1">
    <location>
        <begin position="76"/>
        <end position="96"/>
    </location>
</feature>
<dbReference type="EMBL" id="CP001643">
    <property type="protein sequence ID" value="ACU86566.1"/>
    <property type="molecule type" value="Genomic_DNA"/>
</dbReference>
<feature type="transmembrane region" description="Helical" evidence="1">
    <location>
        <begin position="6"/>
        <end position="30"/>
    </location>
</feature>
<dbReference type="Proteomes" id="UP000001919">
    <property type="component" value="Chromosome"/>
</dbReference>
<feature type="transmembrane region" description="Helical" evidence="1">
    <location>
        <begin position="117"/>
        <end position="136"/>
    </location>
</feature>
<proteinExistence type="predicted"/>
<feature type="transmembrane region" description="Helical" evidence="1">
    <location>
        <begin position="156"/>
        <end position="181"/>
    </location>
</feature>
<keyword evidence="1" id="KW-0472">Membrane</keyword>
<dbReference type="AlphaFoldDB" id="C7MHP9"/>
<reference evidence="2 3" key="1">
    <citation type="journal article" date="2009" name="Stand. Genomic Sci.">
        <title>Complete genome sequence of Brachybacterium faecium type strain (Schefferle 6-10).</title>
        <authorList>
            <person name="Lapidus A."/>
            <person name="Pukall R."/>
            <person name="Labuttii K."/>
            <person name="Copeland A."/>
            <person name="Del Rio T.G."/>
            <person name="Nolan M."/>
            <person name="Chen F."/>
            <person name="Lucas S."/>
            <person name="Tice H."/>
            <person name="Cheng J.F."/>
            <person name="Bruce D."/>
            <person name="Goodwin L."/>
            <person name="Pitluck S."/>
            <person name="Rohde M."/>
            <person name="Goker M."/>
            <person name="Pati A."/>
            <person name="Ivanova N."/>
            <person name="Mavrommatis K."/>
            <person name="Chen A."/>
            <person name="Palaniappan K."/>
            <person name="D'haeseleer P."/>
            <person name="Chain P."/>
            <person name="Bristow J."/>
            <person name="Eisen J.A."/>
            <person name="Markowitz V."/>
            <person name="Hugenholtz P."/>
            <person name="Kyrpides N.C."/>
            <person name="Klenk H.P."/>
        </authorList>
    </citation>
    <scope>NUCLEOTIDE SEQUENCE [LARGE SCALE GENOMIC DNA]</scope>
    <source>
        <strain evidence="3">ATCC 43885 / DSM 4810 / JCM 11609 / LMG 19847 / NBRC 14762 / NCIMB 9860 / 6-10</strain>
    </source>
</reference>
<name>C7MHP9_BRAFD</name>
<feature type="transmembrane region" description="Helical" evidence="1">
    <location>
        <begin position="37"/>
        <end position="56"/>
    </location>
</feature>
<protein>
    <recommendedName>
        <fullName evidence="4">Sap, sulfolipid-1-addressing protein</fullName>
    </recommendedName>
</protein>
<dbReference type="eggNOG" id="ENOG5031E24">
    <property type="taxonomic scope" value="Bacteria"/>
</dbReference>
<keyword evidence="3" id="KW-1185">Reference proteome</keyword>
<dbReference type="HOGENOM" id="CLU_1159357_0_0_11"/>
<gene>
    <name evidence="2" type="ordered locus">Bfae_28000</name>
</gene>
<dbReference type="PATRIC" id="fig|446465.5.peg.2761"/>
<dbReference type="KEGG" id="bfa:Bfae_28000"/>
<keyword evidence="1" id="KW-0812">Transmembrane</keyword>
<keyword evidence="1" id="KW-1133">Transmembrane helix</keyword>
<organism evidence="2 3">
    <name type="scientific">Brachybacterium faecium (strain ATCC 43885 / DSM 4810 / JCM 11609 / LMG 19847 / NBRC 14762 / NCIMB 9860 / 6-10)</name>
    <dbReference type="NCBI Taxonomy" id="446465"/>
    <lineage>
        <taxon>Bacteria</taxon>
        <taxon>Bacillati</taxon>
        <taxon>Actinomycetota</taxon>
        <taxon>Actinomycetes</taxon>
        <taxon>Micrococcales</taxon>
        <taxon>Dermabacteraceae</taxon>
        <taxon>Brachybacterium</taxon>
    </lineage>
</organism>